<dbReference type="EMBL" id="JAROCD010000011">
    <property type="protein sequence ID" value="MDN4603931.1"/>
    <property type="molecule type" value="Genomic_DNA"/>
</dbReference>
<feature type="transmembrane region" description="Helical" evidence="1">
    <location>
        <begin position="285"/>
        <end position="307"/>
    </location>
</feature>
<keyword evidence="3" id="KW-1185">Reference proteome</keyword>
<evidence type="ECO:0000256" key="1">
    <source>
        <dbReference type="SAM" id="Phobius"/>
    </source>
</evidence>
<keyword evidence="1" id="KW-0472">Membrane</keyword>
<feature type="transmembrane region" description="Helical" evidence="1">
    <location>
        <begin position="541"/>
        <end position="563"/>
    </location>
</feature>
<feature type="transmembrane region" description="Helical" evidence="1">
    <location>
        <begin position="209"/>
        <end position="231"/>
    </location>
</feature>
<name>A0ABT8JH78_9BACL</name>
<comment type="caution">
    <text evidence="2">The sequence shown here is derived from an EMBL/GenBank/DDBJ whole genome shotgun (WGS) entry which is preliminary data.</text>
</comment>
<protein>
    <submittedName>
        <fullName evidence="2">DUF1430 domain-containing protein</fullName>
    </submittedName>
</protein>
<evidence type="ECO:0000313" key="2">
    <source>
        <dbReference type="EMBL" id="MDN4603931.1"/>
    </source>
</evidence>
<dbReference type="RefSeq" id="WP_024630912.1">
    <property type="nucleotide sequence ID" value="NZ_JAROCD010000011.1"/>
</dbReference>
<keyword evidence="1" id="KW-1133">Transmembrane helix</keyword>
<dbReference type="InterPro" id="IPR006541">
    <property type="entry name" value="Bacteriocin_ass"/>
</dbReference>
<feature type="transmembrane region" description="Helical" evidence="1">
    <location>
        <begin position="618"/>
        <end position="640"/>
    </location>
</feature>
<dbReference type="Proteomes" id="UP001174205">
    <property type="component" value="Unassembled WGS sequence"/>
</dbReference>
<feature type="transmembrane region" description="Helical" evidence="1">
    <location>
        <begin position="7"/>
        <end position="27"/>
    </location>
</feature>
<accession>A0ABT8JH78</accession>
<organism evidence="2 3">
    <name type="scientific">Paenibacillus vandeheii</name>
    <dbReference type="NCBI Taxonomy" id="3035917"/>
    <lineage>
        <taxon>Bacteria</taxon>
        <taxon>Bacillati</taxon>
        <taxon>Bacillota</taxon>
        <taxon>Bacilli</taxon>
        <taxon>Bacillales</taxon>
        <taxon>Paenibacillaceae</taxon>
        <taxon>Paenibacillus</taxon>
    </lineage>
</organism>
<keyword evidence="1" id="KW-0812">Transmembrane</keyword>
<evidence type="ECO:0000313" key="3">
    <source>
        <dbReference type="Proteomes" id="UP001174205"/>
    </source>
</evidence>
<dbReference type="Pfam" id="PF07242">
    <property type="entry name" value="DUF1430"/>
    <property type="match status" value="1"/>
</dbReference>
<feature type="transmembrane region" description="Helical" evidence="1">
    <location>
        <begin position="591"/>
        <end position="612"/>
    </location>
</feature>
<feature type="transmembrane region" description="Helical" evidence="1">
    <location>
        <begin position="170"/>
        <end position="189"/>
    </location>
</feature>
<reference evidence="2" key="1">
    <citation type="submission" date="2023-03" db="EMBL/GenBank/DDBJ databases">
        <title>MT1 and MT2 Draft Genomes of Novel Species.</title>
        <authorList>
            <person name="Venkateswaran K."/>
        </authorList>
    </citation>
    <scope>NUCLEOTIDE SEQUENCE</scope>
    <source>
        <strain evidence="2">F6_3S_P_1C</strain>
    </source>
</reference>
<proteinExistence type="predicted"/>
<feature type="transmembrane region" description="Helical" evidence="1">
    <location>
        <begin position="237"/>
        <end position="264"/>
    </location>
</feature>
<sequence>MKNIKFIVSFIVIMMGLLIIGESHQLYLNNFNAVFSNTTMYLQENTTADEMFQDILDSAERNDVEVFALTSSVNSTLLKEINIYGSKGVEKYINDYLKIFEKEYKSLLLGTTQVHFFDFKDIPNIANVNDYNVIGSKDNVKQFKIDLIDKYAGNHPNEGYPDNESSKNTFFIWLLIDTVILFLSFYDVILQKKENFIRVSLGERISKIIWKNIVLDTVVFGVVFLISLLLMSHNSNVFFQFSISLAMFFVLLVINAAFYFNLYFYDLKEVFSNVKVPKKLLALNYGMKLITVILTVFIISSNIAAIFEGYTFHKQRAFFEEHSGYFYTNLGYKPTMNSDSTDDSNVEKDSVMYETFYRRFFERFDATTLVNITQSQEDDTILANKNAFDYLLGQIEELKGADLKKDIYFILPKDLSKDKDLIDRLNHRVKVYEGDFYQYDFGVIYYEDNVEIITIDEFFLNGSDLIKNPIIIYNNTVANIANYPINEKDFKSTYHHDIMYKISQNEFDSFIEEYGLTDQFRSITNVLEKYEYQWDIVKRVLYMNVILSVLVLILELIIIHSIIRLEYEVNAIELSIKKILGYSIMEKNKKILLMTITSTVISIVVAVAIGIITNVEEVYYVAVGGLFILILEASVILAYIRKIEESNIQKILKGGSL</sequence>
<gene>
    <name evidence="2" type="ORF">P5G61_21995</name>
</gene>